<reference evidence="5" key="1">
    <citation type="submission" date="2019-12" db="EMBL/GenBank/DDBJ databases">
        <authorList>
            <person name="Cremers G."/>
        </authorList>
    </citation>
    <scope>NUCLEOTIDE SEQUENCE</scope>
    <source>
        <strain evidence="5">Vvax</strain>
    </source>
</reference>
<dbReference type="SUPFAM" id="SSF48008">
    <property type="entry name" value="GntR ligand-binding domain-like"/>
    <property type="match status" value="1"/>
</dbReference>
<dbReference type="Gene3D" id="1.10.10.10">
    <property type="entry name" value="Winged helix-like DNA-binding domain superfamily/Winged helix DNA-binding domain"/>
    <property type="match status" value="1"/>
</dbReference>
<dbReference type="SMART" id="SM00345">
    <property type="entry name" value="HTH_GNTR"/>
    <property type="match status" value="1"/>
</dbReference>
<dbReference type="PRINTS" id="PR00035">
    <property type="entry name" value="HTHGNTR"/>
</dbReference>
<dbReference type="InterPro" id="IPR008920">
    <property type="entry name" value="TF_FadR/GntR_C"/>
</dbReference>
<protein>
    <submittedName>
        <fullName evidence="5">HTH-type transcriptional regulator LutR</fullName>
    </submittedName>
</protein>
<keyword evidence="3" id="KW-0804">Transcription</keyword>
<keyword evidence="2" id="KW-0238">DNA-binding</keyword>
<dbReference type="SMART" id="SM00895">
    <property type="entry name" value="FCD"/>
    <property type="match status" value="1"/>
</dbReference>
<dbReference type="InterPro" id="IPR011711">
    <property type="entry name" value="GntR_C"/>
</dbReference>
<dbReference type="PROSITE" id="PS50949">
    <property type="entry name" value="HTH_GNTR"/>
    <property type="match status" value="1"/>
</dbReference>
<dbReference type="RefSeq" id="WP_339094183.1">
    <property type="nucleotide sequence ID" value="NZ_LR743508.1"/>
</dbReference>
<evidence type="ECO:0000313" key="5">
    <source>
        <dbReference type="EMBL" id="CAA2109989.1"/>
    </source>
</evidence>
<dbReference type="InterPro" id="IPR000524">
    <property type="entry name" value="Tscrpt_reg_HTH_GntR"/>
</dbReference>
<evidence type="ECO:0000259" key="4">
    <source>
        <dbReference type="PROSITE" id="PS50949"/>
    </source>
</evidence>
<dbReference type="Gene3D" id="1.20.120.530">
    <property type="entry name" value="GntR ligand-binding domain-like"/>
    <property type="match status" value="1"/>
</dbReference>
<dbReference type="CDD" id="cd07377">
    <property type="entry name" value="WHTH_GntR"/>
    <property type="match status" value="1"/>
</dbReference>
<dbReference type="InterPro" id="IPR036390">
    <property type="entry name" value="WH_DNA-bd_sf"/>
</dbReference>
<keyword evidence="1" id="KW-0805">Transcription regulation</keyword>
<organism evidence="5">
    <name type="scientific">Variovorax paradoxus</name>
    <dbReference type="NCBI Taxonomy" id="34073"/>
    <lineage>
        <taxon>Bacteria</taxon>
        <taxon>Pseudomonadati</taxon>
        <taxon>Pseudomonadota</taxon>
        <taxon>Betaproteobacteria</taxon>
        <taxon>Burkholderiales</taxon>
        <taxon>Comamonadaceae</taxon>
        <taxon>Variovorax</taxon>
    </lineage>
</organism>
<evidence type="ECO:0000256" key="1">
    <source>
        <dbReference type="ARBA" id="ARBA00023015"/>
    </source>
</evidence>
<dbReference type="EMBL" id="LR743508">
    <property type="protein sequence ID" value="CAA2109989.1"/>
    <property type="molecule type" value="Genomic_DNA"/>
</dbReference>
<accession>A0A679JH97</accession>
<dbReference type="Pfam" id="PF00392">
    <property type="entry name" value="GntR"/>
    <property type="match status" value="1"/>
</dbReference>
<dbReference type="GO" id="GO:0003700">
    <property type="term" value="F:DNA-binding transcription factor activity"/>
    <property type="evidence" value="ECO:0007669"/>
    <property type="project" value="InterPro"/>
</dbReference>
<proteinExistence type="predicted"/>
<dbReference type="InterPro" id="IPR036388">
    <property type="entry name" value="WH-like_DNA-bd_sf"/>
</dbReference>
<evidence type="ECO:0000256" key="2">
    <source>
        <dbReference type="ARBA" id="ARBA00023125"/>
    </source>
</evidence>
<evidence type="ECO:0000256" key="3">
    <source>
        <dbReference type="ARBA" id="ARBA00023163"/>
    </source>
</evidence>
<sequence>MSDTTPVFAPVRMRRAFEAICDQIRQQVADGLLAAGDRLPSEKDLSEQFGVSRSGVREALRSLEMAGMVEALTGINGGFYIKQSHPEGITQAVRDMVALKQVPVSDVTEARILLCGLAIKLACERGTNEDFAAIEADIDRFAELVRQGKPVRDSGLITEFYRLIGRATHNEVIVMLIDALSEILRGLIAQLQTPHSNVVQVRRKVLRLMRERDAEKASAALAKHLTALHTLLEDMERKKPAR</sequence>
<name>A0A679JH97_VARPD</name>
<dbReference type="SUPFAM" id="SSF46785">
    <property type="entry name" value="Winged helix' DNA-binding domain"/>
    <property type="match status" value="1"/>
</dbReference>
<dbReference type="Pfam" id="PF07729">
    <property type="entry name" value="FCD"/>
    <property type="match status" value="1"/>
</dbReference>
<dbReference type="PANTHER" id="PTHR43537">
    <property type="entry name" value="TRANSCRIPTIONAL REGULATOR, GNTR FAMILY"/>
    <property type="match status" value="1"/>
</dbReference>
<gene>
    <name evidence="5" type="primary">lutR_8</name>
    <name evidence="5" type="ORF">VVAX_06261</name>
</gene>
<dbReference type="GO" id="GO:0003677">
    <property type="term" value="F:DNA binding"/>
    <property type="evidence" value="ECO:0007669"/>
    <property type="project" value="UniProtKB-KW"/>
</dbReference>
<dbReference type="AlphaFoldDB" id="A0A679JH97"/>
<feature type="domain" description="HTH gntR-type" evidence="4">
    <location>
        <begin position="14"/>
        <end position="84"/>
    </location>
</feature>
<dbReference type="PANTHER" id="PTHR43537:SF5">
    <property type="entry name" value="UXU OPERON TRANSCRIPTIONAL REGULATOR"/>
    <property type="match status" value="1"/>
</dbReference>